<evidence type="ECO:0008006" key="3">
    <source>
        <dbReference type="Google" id="ProtNLM"/>
    </source>
</evidence>
<dbReference type="EnsemblBacteria" id="BAD01982">
    <property type="protein sequence ID" value="BAD01982"/>
    <property type="gene ID" value="BAD01982"/>
</dbReference>
<dbReference type="InterPro" id="IPR027417">
    <property type="entry name" value="P-loop_NTPase"/>
</dbReference>
<organism evidence="1 2">
    <name type="scientific">Synechocystis sp. (strain ATCC 27184 / PCC 6803 / Kazusa)</name>
    <dbReference type="NCBI Taxonomy" id="1111708"/>
    <lineage>
        <taxon>Bacteria</taxon>
        <taxon>Bacillati</taxon>
        <taxon>Cyanobacteriota</taxon>
        <taxon>Cyanophyceae</taxon>
        <taxon>Synechococcales</taxon>
        <taxon>Merismopediaceae</taxon>
        <taxon>Synechocystis</taxon>
    </lineage>
</organism>
<sequence>MVSYHLHLRENTLYVGFNREQSASGDRLVRDAASQIDQLIRQGQLTGGELLKVDGPQSVAIAYVLAQRLTPLYGAIAILDPKVCRPGHRVYIVAISRNADYPLGSLIEVPIGGSALLKVAVCGFPQTGKSCLIEGIRQAICSQIGAPYPYVIRACPDGEGAWLHQTQVNNPALAENLRAQNKRDWNATFAETAADWVRSANEAINLIDTGGLPSPENRLIMAEASHAIILYKTVAEREQWLNFCQDLGLPPLAIVESRLGNASDEVNLSTKDQPITGVVYGLSRGKANLRDKLMIQAIAHRLIDLTSSEK</sequence>
<dbReference type="Proteomes" id="UP000001425">
    <property type="component" value="Plasmid pSYSA"/>
</dbReference>
<geneLocation type="plasmid" evidence="1 2">
    <name>pSYSA</name>
</geneLocation>
<keyword evidence="2" id="KW-1185">Reference proteome</keyword>
<name>Q6ZEB8_SYNY3</name>
<keyword evidence="1" id="KW-0614">Plasmid</keyword>
<reference evidence="1 2" key="1">
    <citation type="journal article" date="2003" name="DNA Res.">
        <title>Structural analysis of four large plasmids harboring in a unicellular cyanobacterium, Synechocystis sp. PCC 6803.</title>
        <authorList>
            <person name="Kaneko T."/>
            <person name="Nakamura Y."/>
            <person name="Sasamoto S."/>
            <person name="Watanabe A."/>
            <person name="Kohara M."/>
            <person name="Matsumoto M."/>
            <person name="Shimpo S."/>
            <person name="Yamada M."/>
            <person name="Tabata S."/>
        </authorList>
    </citation>
    <scope>NUCLEOTIDE SEQUENCE [LARGE SCALE GENOMIC DNA]</scope>
    <source>
        <strain evidence="2">ATCC 27184 / PCC 6803 / Kazusa</strain>
    </source>
</reference>
<proteinExistence type="predicted"/>
<dbReference type="InParanoid" id="Q6ZEB8"/>
<dbReference type="EMBL" id="AP004311">
    <property type="protein sequence ID" value="BAD01982.1"/>
    <property type="molecule type" value="Genomic_DNA"/>
</dbReference>
<dbReference type="SUPFAM" id="SSF52540">
    <property type="entry name" value="P-loop containing nucleoside triphosphate hydrolases"/>
    <property type="match status" value="1"/>
</dbReference>
<dbReference type="KEGG" id="syn:slr7080"/>
<accession>Q6ZEB8</accession>
<evidence type="ECO:0000313" key="1">
    <source>
        <dbReference type="EMBL" id="BAD01982.1"/>
    </source>
</evidence>
<evidence type="ECO:0000313" key="2">
    <source>
        <dbReference type="Proteomes" id="UP000001425"/>
    </source>
</evidence>
<protein>
    <recommendedName>
        <fullName evidence="3">CRISPR-associated protein Csx3</fullName>
    </recommendedName>
</protein>
<gene>
    <name evidence="1" type="ordered locus">slr7080</name>
</gene>
<dbReference type="AlphaFoldDB" id="Q6ZEB8"/>